<dbReference type="RefSeq" id="WP_187013787.1">
    <property type="nucleotide sequence ID" value="NZ_JACOQI010000002.1"/>
</dbReference>
<reference evidence="1" key="1">
    <citation type="submission" date="2020-08" db="EMBL/GenBank/DDBJ databases">
        <title>Genome public.</title>
        <authorList>
            <person name="Liu C."/>
            <person name="Sun Q."/>
        </authorList>
    </citation>
    <scope>NUCLEOTIDE SEQUENCE</scope>
    <source>
        <strain evidence="1">BX15</strain>
    </source>
</reference>
<dbReference type="AlphaFoldDB" id="A0A923MH93"/>
<gene>
    <name evidence="1" type="ORF">H8Z83_03730</name>
</gene>
<accession>A0A923MH93</accession>
<keyword evidence="2" id="KW-1185">Reference proteome</keyword>
<proteinExistence type="predicted"/>
<organism evidence="1 2">
    <name type="scientific">Dysosmobacter segnis</name>
    <dbReference type="NCBI Taxonomy" id="2763042"/>
    <lineage>
        <taxon>Bacteria</taxon>
        <taxon>Bacillati</taxon>
        <taxon>Bacillota</taxon>
        <taxon>Clostridia</taxon>
        <taxon>Eubacteriales</taxon>
        <taxon>Oscillospiraceae</taxon>
        <taxon>Dysosmobacter</taxon>
    </lineage>
</organism>
<comment type="caution">
    <text evidence="1">The sequence shown here is derived from an EMBL/GenBank/DDBJ whole genome shotgun (WGS) entry which is preliminary data.</text>
</comment>
<evidence type="ECO:0000313" key="2">
    <source>
        <dbReference type="Proteomes" id="UP000620327"/>
    </source>
</evidence>
<dbReference type="Proteomes" id="UP000620327">
    <property type="component" value="Unassembled WGS sequence"/>
</dbReference>
<sequence length="133" mass="15426">MEHTFKIEKELKITTENIVDCVLSCEAGGFDYWGELCSDEKDYEAARQRLAEREKADMKPCYEDVLAEILESGGKLTVYDREDDKDHELTLEKLLNGWKKYMEDYNADDFDEYDGVSADCIMQYAIFGEVIYG</sequence>
<name>A0A923MH93_9FIRM</name>
<dbReference type="EMBL" id="JACOQI010000002">
    <property type="protein sequence ID" value="MBC5769434.1"/>
    <property type="molecule type" value="Genomic_DNA"/>
</dbReference>
<evidence type="ECO:0000313" key="1">
    <source>
        <dbReference type="EMBL" id="MBC5769434.1"/>
    </source>
</evidence>
<protein>
    <submittedName>
        <fullName evidence="1">Uncharacterized protein</fullName>
    </submittedName>
</protein>